<dbReference type="AlphaFoldDB" id="A0A840SYI8"/>
<dbReference type="PROSITE" id="PS51257">
    <property type="entry name" value="PROKAR_LIPOPROTEIN"/>
    <property type="match status" value="1"/>
</dbReference>
<dbReference type="Proteomes" id="UP000549457">
    <property type="component" value="Unassembled WGS sequence"/>
</dbReference>
<evidence type="ECO:0008006" key="4">
    <source>
        <dbReference type="Google" id="ProtNLM"/>
    </source>
</evidence>
<evidence type="ECO:0000313" key="2">
    <source>
        <dbReference type="EMBL" id="MBB5224132.1"/>
    </source>
</evidence>
<dbReference type="EMBL" id="JACHFM010000005">
    <property type="protein sequence ID" value="MBB5224132.1"/>
    <property type="molecule type" value="Genomic_DNA"/>
</dbReference>
<feature type="chain" id="PRO_5032277510" description="Lipoprotein" evidence="1">
    <location>
        <begin position="21"/>
        <end position="187"/>
    </location>
</feature>
<comment type="caution">
    <text evidence="2">The sequence shown here is derived from an EMBL/GenBank/DDBJ whole genome shotgun (WGS) entry which is preliminary data.</text>
</comment>
<feature type="signal peptide" evidence="1">
    <location>
        <begin position="1"/>
        <end position="20"/>
    </location>
</feature>
<keyword evidence="3" id="KW-1185">Reference proteome</keyword>
<dbReference type="RefSeq" id="WP_184154412.1">
    <property type="nucleotide sequence ID" value="NZ_JACHFM010000005.1"/>
</dbReference>
<sequence length="187" mass="19213">MKVRPALAMGVLALALLGCAELSPPRTSTSSTLTTTEATVVSVDQATRQVVLKGADGSTMDVAAGPEVRNLPQLKAGDTVRMDFFQATTVSMADPADTGEVQKTAIAGRAADGDKPGGMAASNTSLVVTVVNYDRNSGVATFRAPSGLTRQAVVPPELRSFAERRGPGSRVLVSLTEAVAVTITPEG</sequence>
<evidence type="ECO:0000256" key="1">
    <source>
        <dbReference type="SAM" id="SignalP"/>
    </source>
</evidence>
<proteinExistence type="predicted"/>
<organism evidence="2 3">
    <name type="scientific">Amaricoccus macauensis</name>
    <dbReference type="NCBI Taxonomy" id="57001"/>
    <lineage>
        <taxon>Bacteria</taxon>
        <taxon>Pseudomonadati</taxon>
        <taxon>Pseudomonadota</taxon>
        <taxon>Alphaproteobacteria</taxon>
        <taxon>Rhodobacterales</taxon>
        <taxon>Paracoccaceae</taxon>
        <taxon>Amaricoccus</taxon>
    </lineage>
</organism>
<gene>
    <name evidence="2" type="ORF">HNP73_004093</name>
</gene>
<name>A0A840SYI8_9RHOB</name>
<protein>
    <recommendedName>
        <fullName evidence="4">Lipoprotein</fullName>
    </recommendedName>
</protein>
<accession>A0A840SYI8</accession>
<reference evidence="2 3" key="1">
    <citation type="submission" date="2020-08" db="EMBL/GenBank/DDBJ databases">
        <title>Genomic Encyclopedia of Type Strains, Phase IV (KMG-IV): sequencing the most valuable type-strain genomes for metagenomic binning, comparative biology and taxonomic classification.</title>
        <authorList>
            <person name="Goeker M."/>
        </authorList>
    </citation>
    <scope>NUCLEOTIDE SEQUENCE [LARGE SCALE GENOMIC DNA]</scope>
    <source>
        <strain evidence="2 3">DSM 101730</strain>
    </source>
</reference>
<keyword evidence="1" id="KW-0732">Signal</keyword>
<evidence type="ECO:0000313" key="3">
    <source>
        <dbReference type="Proteomes" id="UP000549457"/>
    </source>
</evidence>